<dbReference type="Gene3D" id="1.25.40.10">
    <property type="entry name" value="Tetratricopeptide repeat domain"/>
    <property type="match status" value="1"/>
</dbReference>
<dbReference type="KEGG" id="fll:EI427_19070"/>
<evidence type="ECO:0000313" key="3">
    <source>
        <dbReference type="Proteomes" id="UP000267268"/>
    </source>
</evidence>
<proteinExistence type="predicted"/>
<dbReference type="RefSeq" id="WP_126617734.1">
    <property type="nucleotide sequence ID" value="NZ_CP034562.1"/>
</dbReference>
<dbReference type="Proteomes" id="UP000267268">
    <property type="component" value="Chromosome 1"/>
</dbReference>
<feature type="chain" id="PRO_5019377253" description="Tetratricopeptide repeat protein" evidence="1">
    <location>
        <begin position="21"/>
        <end position="293"/>
    </location>
</feature>
<organism evidence="2 3">
    <name type="scientific">Flammeovirga pectinis</name>
    <dbReference type="NCBI Taxonomy" id="2494373"/>
    <lineage>
        <taxon>Bacteria</taxon>
        <taxon>Pseudomonadati</taxon>
        <taxon>Bacteroidota</taxon>
        <taxon>Cytophagia</taxon>
        <taxon>Cytophagales</taxon>
        <taxon>Flammeovirgaceae</taxon>
        <taxon>Flammeovirga</taxon>
    </lineage>
</organism>
<accession>A0A3S9P854</accession>
<protein>
    <recommendedName>
        <fullName evidence="4">Tetratricopeptide repeat protein</fullName>
    </recommendedName>
</protein>
<sequence length="293" mass="33062">MKFKLLTFISTLLFTLNVSAQEAKFMVLGVKGDVSLEGKNIQTGDMLLSGQELIINGTSPYLGLAYISGGTLELKKPGTYQVNTLEKELGQKENDLVSRYVDFIKDELTGSGEEASTQAKYGSVTRSLKKKPIYFYVPINSNAIKTEINLSWALKDGSSENGTYKIFIKDRKHHILLEDEVNGTEYTLNLNDAKLNEEKYLFYYVEDAKNNKIASDLYAFTVYKEGDSEETVRELEQLKSNETAIGKLILAKYYEDKGFIVNASTAYEQAINLSNGDEQYVKMYQNFQTRYGS</sequence>
<reference evidence="2 3" key="1">
    <citation type="submission" date="2018-12" db="EMBL/GenBank/DDBJ databases">
        <title>Flammeovirga pectinis sp. nov., isolated from the gut of the Korean scallop, Patinopecten yessoensis.</title>
        <authorList>
            <person name="Bae J.-W."/>
            <person name="Jeong Y.-S."/>
            <person name="Kang W."/>
        </authorList>
    </citation>
    <scope>NUCLEOTIDE SEQUENCE [LARGE SCALE GENOMIC DNA]</scope>
    <source>
        <strain evidence="2 3">L12M1</strain>
    </source>
</reference>
<keyword evidence="3" id="KW-1185">Reference proteome</keyword>
<gene>
    <name evidence="2" type="ORF">EI427_19070</name>
</gene>
<dbReference type="EMBL" id="CP034562">
    <property type="protein sequence ID" value="AZQ64242.1"/>
    <property type="molecule type" value="Genomic_DNA"/>
</dbReference>
<dbReference type="OrthoDB" id="977247at2"/>
<dbReference type="InterPro" id="IPR011990">
    <property type="entry name" value="TPR-like_helical_dom_sf"/>
</dbReference>
<evidence type="ECO:0000313" key="2">
    <source>
        <dbReference type="EMBL" id="AZQ64242.1"/>
    </source>
</evidence>
<evidence type="ECO:0000256" key="1">
    <source>
        <dbReference type="SAM" id="SignalP"/>
    </source>
</evidence>
<evidence type="ECO:0008006" key="4">
    <source>
        <dbReference type="Google" id="ProtNLM"/>
    </source>
</evidence>
<dbReference type="AlphaFoldDB" id="A0A3S9P854"/>
<feature type="signal peptide" evidence="1">
    <location>
        <begin position="1"/>
        <end position="20"/>
    </location>
</feature>
<keyword evidence="1" id="KW-0732">Signal</keyword>
<name>A0A3S9P854_9BACT</name>